<accession>A0ABU3WN39</accession>
<gene>
    <name evidence="3" type="ORF">F8M49_08435</name>
</gene>
<proteinExistence type="predicted"/>
<organism evidence="3 4">
    <name type="scientific">Rhodococcus zopfii</name>
    <dbReference type="NCBI Taxonomy" id="43772"/>
    <lineage>
        <taxon>Bacteria</taxon>
        <taxon>Bacillati</taxon>
        <taxon>Actinomycetota</taxon>
        <taxon>Actinomycetes</taxon>
        <taxon>Mycobacteriales</taxon>
        <taxon>Nocardiaceae</taxon>
        <taxon>Rhodococcus</taxon>
    </lineage>
</organism>
<sequence>MALLLLALPPSVAHADDLPAGPITVSTETLGFGRDIGFRGPDDAVTLTLPVPAGLSPDTLQATIQPPGNLDSGWIDVLSDGVILQRIPIDTGTLAAPLSVPLDRVPVRGGAATVTLHTVLDPIGETCPAGWTGRALALLDTRIGYSGTVLDPRTVAEFVPPILERVELYLPEQPTAAESAAAASLTTTIGSRYTGRAPDFVVLPSPPAPGVDGGAFTRRIVVDEDDAPARLRVLPGQATPTLEVTGPAAGLAEQVRALRSTLSTLAVQDSVTLGGDASVSRLASTDLTFSDLGIGTPSASAVGVAAVDFGIDQSRIGRRVHDVKLDLSGVYTPATSVRTGILTVSVGGRVVDSWPADASGRIDRTIAVPDDLLSRVTPVTVSLQTSGGTNECGREQPVTVRLDSTSRVLSAPAGAGADFAALPQAFLPDVQVATATASLGDTARAVGILADLQALSTAPLVPEWVSLDDAVTGDKPAIIVSPDAPPTGLPLPLTLTGGRTLTLTGTDGGTGTVTFPADIGFASLQVFDDRDRTVLVASSTTSAPELDRTLAWLRAEPGRWAGLSGNIVFTAPGQEPVTLASATVATGAATESDDSGAVARLLTIGGALVVVGLLVAGIVALVRRGQHRPRS</sequence>
<evidence type="ECO:0000313" key="3">
    <source>
        <dbReference type="EMBL" id="MDV2475422.1"/>
    </source>
</evidence>
<keyword evidence="1" id="KW-1133">Transmembrane helix</keyword>
<protein>
    <recommendedName>
        <fullName evidence="5">Cellulose biosynthesis cyclic di-GMP-binding regulatory protein BcsB</fullName>
    </recommendedName>
</protein>
<comment type="caution">
    <text evidence="3">The sequence shown here is derived from an EMBL/GenBank/DDBJ whole genome shotgun (WGS) entry which is preliminary data.</text>
</comment>
<feature type="chain" id="PRO_5046472048" description="Cellulose biosynthesis cyclic di-GMP-binding regulatory protein BcsB" evidence="2">
    <location>
        <begin position="16"/>
        <end position="631"/>
    </location>
</feature>
<dbReference type="Proteomes" id="UP001275440">
    <property type="component" value="Unassembled WGS sequence"/>
</dbReference>
<evidence type="ECO:0000313" key="4">
    <source>
        <dbReference type="Proteomes" id="UP001275440"/>
    </source>
</evidence>
<name>A0ABU3WN39_9NOCA</name>
<dbReference type="EMBL" id="WBMO01000001">
    <property type="protein sequence ID" value="MDV2475422.1"/>
    <property type="molecule type" value="Genomic_DNA"/>
</dbReference>
<feature type="signal peptide" evidence="2">
    <location>
        <begin position="1"/>
        <end position="15"/>
    </location>
</feature>
<keyword evidence="2" id="KW-0732">Signal</keyword>
<keyword evidence="1" id="KW-0812">Transmembrane</keyword>
<reference evidence="3 4" key="1">
    <citation type="submission" date="2019-10" db="EMBL/GenBank/DDBJ databases">
        <title>Draft Genome Assembly of Rhodococcus zopfii DSM44189.</title>
        <authorList>
            <person name="Sutton J.M."/>
            <person name="Akob D.M."/>
            <person name="Bushman T.J."/>
        </authorList>
    </citation>
    <scope>NUCLEOTIDE SEQUENCE [LARGE SCALE GENOMIC DNA]</scope>
    <source>
        <strain evidence="3 4">DSM 44189</strain>
    </source>
</reference>
<evidence type="ECO:0000256" key="1">
    <source>
        <dbReference type="SAM" id="Phobius"/>
    </source>
</evidence>
<keyword evidence="4" id="KW-1185">Reference proteome</keyword>
<keyword evidence="1" id="KW-0472">Membrane</keyword>
<feature type="transmembrane region" description="Helical" evidence="1">
    <location>
        <begin position="601"/>
        <end position="622"/>
    </location>
</feature>
<evidence type="ECO:0000256" key="2">
    <source>
        <dbReference type="SAM" id="SignalP"/>
    </source>
</evidence>
<evidence type="ECO:0008006" key="5">
    <source>
        <dbReference type="Google" id="ProtNLM"/>
    </source>
</evidence>